<evidence type="ECO:0000313" key="1">
    <source>
        <dbReference type="EMBL" id="KKL07699.1"/>
    </source>
</evidence>
<dbReference type="EMBL" id="LAZR01043181">
    <property type="protein sequence ID" value="KKL07699.1"/>
    <property type="molecule type" value="Genomic_DNA"/>
</dbReference>
<dbReference type="AlphaFoldDB" id="A0A0F9ADR4"/>
<protein>
    <submittedName>
        <fullName evidence="1">Uncharacterized protein</fullName>
    </submittedName>
</protein>
<comment type="caution">
    <text evidence="1">The sequence shown here is derived from an EMBL/GenBank/DDBJ whole genome shotgun (WGS) entry which is preliminary data.</text>
</comment>
<proteinExistence type="predicted"/>
<sequence>KQVDQLQLKKDSLTHELCEWLVAQV</sequence>
<reference evidence="1" key="1">
    <citation type="journal article" date="2015" name="Nature">
        <title>Complex archaea that bridge the gap between prokaryotes and eukaryotes.</title>
        <authorList>
            <person name="Spang A."/>
            <person name="Saw J.H."/>
            <person name="Jorgensen S.L."/>
            <person name="Zaremba-Niedzwiedzka K."/>
            <person name="Martijn J."/>
            <person name="Lind A.E."/>
            <person name="van Eijk R."/>
            <person name="Schleper C."/>
            <person name="Guy L."/>
            <person name="Ettema T.J."/>
        </authorList>
    </citation>
    <scope>NUCLEOTIDE SEQUENCE</scope>
</reference>
<name>A0A0F9ADR4_9ZZZZ</name>
<gene>
    <name evidence="1" type="ORF">LCGC14_2583420</name>
</gene>
<feature type="non-terminal residue" evidence="1">
    <location>
        <position position="1"/>
    </location>
</feature>
<organism evidence="1">
    <name type="scientific">marine sediment metagenome</name>
    <dbReference type="NCBI Taxonomy" id="412755"/>
    <lineage>
        <taxon>unclassified sequences</taxon>
        <taxon>metagenomes</taxon>
        <taxon>ecological metagenomes</taxon>
    </lineage>
</organism>
<accession>A0A0F9ADR4</accession>